<reference evidence="3" key="2">
    <citation type="submission" date="2021-12" db="EMBL/GenBank/DDBJ databases">
        <title>Resequencing data analysis of finger millet.</title>
        <authorList>
            <person name="Hatakeyama M."/>
            <person name="Aluri S."/>
            <person name="Balachadran M.T."/>
            <person name="Sivarajan S.R."/>
            <person name="Poveda L."/>
            <person name="Shimizu-Inatsugi R."/>
            <person name="Schlapbach R."/>
            <person name="Sreeman S.M."/>
            <person name="Shimizu K.K."/>
        </authorList>
    </citation>
    <scope>NUCLEOTIDE SEQUENCE</scope>
</reference>
<dbReference type="PANTHER" id="PTHR45432">
    <property type="entry name" value="CHAPERONE PROTEIN DNAJ 11, CHLOROPLASTIC-LIKE"/>
    <property type="match status" value="1"/>
</dbReference>
<evidence type="ECO:0000259" key="2">
    <source>
        <dbReference type="PROSITE" id="PS50076"/>
    </source>
</evidence>
<evidence type="ECO:0000313" key="3">
    <source>
        <dbReference type="EMBL" id="GJM99964.1"/>
    </source>
</evidence>
<dbReference type="PRINTS" id="PR00625">
    <property type="entry name" value="JDOMAIN"/>
</dbReference>
<dbReference type="SUPFAM" id="SSF46565">
    <property type="entry name" value="Chaperone J-domain"/>
    <property type="match status" value="1"/>
</dbReference>
<evidence type="ECO:0000256" key="1">
    <source>
        <dbReference type="SAM" id="MobiDB-lite"/>
    </source>
</evidence>
<keyword evidence="4" id="KW-1185">Reference proteome</keyword>
<dbReference type="InterPro" id="IPR001623">
    <property type="entry name" value="DnaJ_domain"/>
</dbReference>
<dbReference type="GO" id="GO:0005783">
    <property type="term" value="C:endoplasmic reticulum"/>
    <property type="evidence" value="ECO:0007669"/>
    <property type="project" value="UniProtKB-ARBA"/>
</dbReference>
<dbReference type="AlphaFoldDB" id="A0AAV5CQ37"/>
<sequence length="248" mass="27491">MCMDAHGYHRHYVTVQKPRSCSEKPGNEGKRGREVSGSGHSNRTTSGVRQWRYHAAEGRGGPCLATVRRRHDRRWRRRGLDVVLSPIVGEEVEAVGEEVDPERRSEAKAERRPEAEVAGEEAVTRRSYPVTLSSSEVKQKEEVIMTGAVPLAAPPPLVAVSAAASSPYETLHVRRAATQAEIKAAYRAMAKRLHPDAGSSGAAASAFMEIRRAYETLSDPAERARYDRSLGGTAGQMWVRRWETDQCW</sequence>
<dbReference type="SMART" id="SM00271">
    <property type="entry name" value="DnaJ"/>
    <property type="match status" value="1"/>
</dbReference>
<dbReference type="Pfam" id="PF00226">
    <property type="entry name" value="DnaJ"/>
    <property type="match status" value="1"/>
</dbReference>
<dbReference type="Gene3D" id="1.10.287.110">
    <property type="entry name" value="DnaJ domain"/>
    <property type="match status" value="1"/>
</dbReference>
<dbReference type="PROSITE" id="PS50076">
    <property type="entry name" value="DNAJ_2"/>
    <property type="match status" value="1"/>
</dbReference>
<proteinExistence type="predicted"/>
<feature type="region of interest" description="Disordered" evidence="1">
    <location>
        <begin position="97"/>
        <end position="122"/>
    </location>
</feature>
<name>A0AAV5CQ37_ELECO</name>
<dbReference type="InterPro" id="IPR018253">
    <property type="entry name" value="DnaJ_domain_CS"/>
</dbReference>
<dbReference type="PROSITE" id="PS00636">
    <property type="entry name" value="DNAJ_1"/>
    <property type="match status" value="1"/>
</dbReference>
<feature type="domain" description="J" evidence="2">
    <location>
        <begin position="166"/>
        <end position="230"/>
    </location>
</feature>
<gene>
    <name evidence="3" type="primary">ga17111</name>
    <name evidence="3" type="ORF">PR202_ga17111</name>
</gene>
<dbReference type="InterPro" id="IPR036869">
    <property type="entry name" value="J_dom_sf"/>
</dbReference>
<evidence type="ECO:0000313" key="4">
    <source>
        <dbReference type="Proteomes" id="UP001054889"/>
    </source>
</evidence>
<feature type="compositionally biased region" description="Basic and acidic residues" evidence="1">
    <location>
        <begin position="101"/>
        <end position="115"/>
    </location>
</feature>
<comment type="caution">
    <text evidence="3">The sequence shown here is derived from an EMBL/GenBank/DDBJ whole genome shotgun (WGS) entry which is preliminary data.</text>
</comment>
<dbReference type="EMBL" id="BQKI01000008">
    <property type="protein sequence ID" value="GJM99964.1"/>
    <property type="molecule type" value="Genomic_DNA"/>
</dbReference>
<organism evidence="3 4">
    <name type="scientific">Eleusine coracana subsp. coracana</name>
    <dbReference type="NCBI Taxonomy" id="191504"/>
    <lineage>
        <taxon>Eukaryota</taxon>
        <taxon>Viridiplantae</taxon>
        <taxon>Streptophyta</taxon>
        <taxon>Embryophyta</taxon>
        <taxon>Tracheophyta</taxon>
        <taxon>Spermatophyta</taxon>
        <taxon>Magnoliopsida</taxon>
        <taxon>Liliopsida</taxon>
        <taxon>Poales</taxon>
        <taxon>Poaceae</taxon>
        <taxon>PACMAD clade</taxon>
        <taxon>Chloridoideae</taxon>
        <taxon>Cynodonteae</taxon>
        <taxon>Eleusininae</taxon>
        <taxon>Eleusine</taxon>
    </lineage>
</organism>
<dbReference type="PANTHER" id="PTHR45432:SF2">
    <property type="entry name" value="CHAPERONE PROTEIN DNAJ 11, CHLOROPLASTIC"/>
    <property type="match status" value="1"/>
</dbReference>
<dbReference type="Proteomes" id="UP001054889">
    <property type="component" value="Unassembled WGS sequence"/>
</dbReference>
<feature type="compositionally biased region" description="Polar residues" evidence="1">
    <location>
        <begin position="38"/>
        <end position="48"/>
    </location>
</feature>
<reference evidence="3" key="1">
    <citation type="journal article" date="2018" name="DNA Res.">
        <title>Multiple hybrid de novo genome assembly of finger millet, an orphan allotetraploid crop.</title>
        <authorList>
            <person name="Hatakeyama M."/>
            <person name="Aluri S."/>
            <person name="Balachadran M.T."/>
            <person name="Sivarajan S.R."/>
            <person name="Patrignani A."/>
            <person name="Gruter S."/>
            <person name="Poveda L."/>
            <person name="Shimizu-Inatsugi R."/>
            <person name="Baeten J."/>
            <person name="Francoijs K.J."/>
            <person name="Nataraja K.N."/>
            <person name="Reddy Y.A.N."/>
            <person name="Phadnis S."/>
            <person name="Ravikumar R.L."/>
            <person name="Schlapbach R."/>
            <person name="Sreeman S.M."/>
            <person name="Shimizu K.K."/>
        </authorList>
    </citation>
    <scope>NUCLEOTIDE SEQUENCE</scope>
</reference>
<dbReference type="CDD" id="cd06257">
    <property type="entry name" value="DnaJ"/>
    <property type="match status" value="1"/>
</dbReference>
<protein>
    <recommendedName>
        <fullName evidence="2">J domain-containing protein</fullName>
    </recommendedName>
</protein>
<feature type="compositionally biased region" description="Basic and acidic residues" evidence="1">
    <location>
        <begin position="20"/>
        <end position="34"/>
    </location>
</feature>
<feature type="region of interest" description="Disordered" evidence="1">
    <location>
        <begin position="16"/>
        <end position="50"/>
    </location>
</feature>
<accession>A0AAV5CQ37</accession>